<feature type="compositionally biased region" description="Polar residues" evidence="1">
    <location>
        <begin position="59"/>
        <end position="70"/>
    </location>
</feature>
<protein>
    <submittedName>
        <fullName evidence="2">Uncharacterized protein</fullName>
    </submittedName>
</protein>
<dbReference type="PANTHER" id="PTHR12776">
    <property type="entry name" value="KAZRIN-RELATED"/>
    <property type="match status" value="1"/>
</dbReference>
<name>A0ABD0Q4N0_CIRMR</name>
<feature type="region of interest" description="Disordered" evidence="1">
    <location>
        <begin position="56"/>
        <end position="77"/>
    </location>
</feature>
<sequence length="125" mass="14053">MKQEDMEVGAFPDSNKKLSCAEWIRHFCFALNPSEPLKLAPPPTHPPTLLFLPLLTNPDSDSLSSQNHPSLSDGEEQLERLQQAELTRSKPMSLWKAVTVQAWLEVVMAMPMYMRACSENVKSGK</sequence>
<dbReference type="EMBL" id="JAMKFB020000011">
    <property type="protein sequence ID" value="KAL0181119.1"/>
    <property type="molecule type" value="Genomic_DNA"/>
</dbReference>
<evidence type="ECO:0000313" key="3">
    <source>
        <dbReference type="Proteomes" id="UP001529510"/>
    </source>
</evidence>
<dbReference type="InterPro" id="IPR037614">
    <property type="entry name" value="Kazrin"/>
</dbReference>
<dbReference type="PANTHER" id="PTHR12776:SF2">
    <property type="entry name" value="KAZRIN ISOFORM X1"/>
    <property type="match status" value="1"/>
</dbReference>
<dbReference type="InterPro" id="IPR013761">
    <property type="entry name" value="SAM/pointed_sf"/>
</dbReference>
<accession>A0ABD0Q4N0</accession>
<dbReference type="AlphaFoldDB" id="A0ABD0Q4N0"/>
<evidence type="ECO:0000256" key="1">
    <source>
        <dbReference type="SAM" id="MobiDB-lite"/>
    </source>
</evidence>
<reference evidence="2 3" key="1">
    <citation type="submission" date="2024-05" db="EMBL/GenBank/DDBJ databases">
        <title>Genome sequencing and assembly of Indian major carp, Cirrhinus mrigala (Hamilton, 1822).</title>
        <authorList>
            <person name="Mohindra V."/>
            <person name="Chowdhury L.M."/>
            <person name="Lal K."/>
            <person name="Jena J.K."/>
        </authorList>
    </citation>
    <scope>NUCLEOTIDE SEQUENCE [LARGE SCALE GENOMIC DNA]</scope>
    <source>
        <strain evidence="2">CM1030</strain>
        <tissue evidence="2">Blood</tissue>
    </source>
</reference>
<feature type="non-terminal residue" evidence="2">
    <location>
        <position position="125"/>
    </location>
</feature>
<proteinExistence type="predicted"/>
<gene>
    <name evidence="2" type="ORF">M9458_023525</name>
</gene>
<dbReference type="Proteomes" id="UP001529510">
    <property type="component" value="Unassembled WGS sequence"/>
</dbReference>
<comment type="caution">
    <text evidence="2">The sequence shown here is derived from an EMBL/GenBank/DDBJ whole genome shotgun (WGS) entry which is preliminary data.</text>
</comment>
<keyword evidence="3" id="KW-1185">Reference proteome</keyword>
<dbReference type="Gene3D" id="1.10.150.50">
    <property type="entry name" value="Transcription Factor, Ets-1"/>
    <property type="match status" value="1"/>
</dbReference>
<organism evidence="2 3">
    <name type="scientific">Cirrhinus mrigala</name>
    <name type="common">Mrigala</name>
    <dbReference type="NCBI Taxonomy" id="683832"/>
    <lineage>
        <taxon>Eukaryota</taxon>
        <taxon>Metazoa</taxon>
        <taxon>Chordata</taxon>
        <taxon>Craniata</taxon>
        <taxon>Vertebrata</taxon>
        <taxon>Euteleostomi</taxon>
        <taxon>Actinopterygii</taxon>
        <taxon>Neopterygii</taxon>
        <taxon>Teleostei</taxon>
        <taxon>Ostariophysi</taxon>
        <taxon>Cypriniformes</taxon>
        <taxon>Cyprinidae</taxon>
        <taxon>Labeoninae</taxon>
        <taxon>Labeonini</taxon>
        <taxon>Cirrhinus</taxon>
    </lineage>
</organism>
<evidence type="ECO:0000313" key="2">
    <source>
        <dbReference type="EMBL" id="KAL0181119.1"/>
    </source>
</evidence>